<proteinExistence type="predicted"/>
<accession>A0A1G8RW49</accession>
<dbReference type="RefSeq" id="WP_089850390.1">
    <property type="nucleotide sequence ID" value="NZ_FNEJ01000022.1"/>
</dbReference>
<reference evidence="2 3" key="1">
    <citation type="submission" date="2016-10" db="EMBL/GenBank/DDBJ databases">
        <authorList>
            <person name="de Groot N.N."/>
        </authorList>
    </citation>
    <scope>NUCLEOTIDE SEQUENCE [LARGE SCALE GENOMIC DNA]</scope>
    <source>
        <strain evidence="2 3">DSM 26424</strain>
    </source>
</reference>
<protein>
    <submittedName>
        <fullName evidence="2">Uncharacterized protein</fullName>
    </submittedName>
</protein>
<keyword evidence="1" id="KW-0812">Transmembrane</keyword>
<gene>
    <name evidence="2" type="ORF">SAMN04487993_10225</name>
</gene>
<sequence>MTIGSFLTAIVTIGFALGILLVQLIEHGAFPLRIQMVDMTEHVLLFAILMLPTALFRPHWMIWLVPLACFFAIGLELVQPLEGRGHGFDVIAKGFGIILVTVIVPLIRAIGAFIASR</sequence>
<name>A0A1G8RW49_9RHOB</name>
<dbReference type="Proteomes" id="UP000199093">
    <property type="component" value="Unassembled WGS sequence"/>
</dbReference>
<keyword evidence="1" id="KW-0472">Membrane</keyword>
<keyword evidence="1" id="KW-1133">Transmembrane helix</keyword>
<dbReference type="EMBL" id="FNEJ01000022">
    <property type="protein sequence ID" value="SDJ21241.1"/>
    <property type="molecule type" value="Genomic_DNA"/>
</dbReference>
<dbReference type="OrthoDB" id="582407at2"/>
<evidence type="ECO:0000313" key="2">
    <source>
        <dbReference type="EMBL" id="SDJ21241.1"/>
    </source>
</evidence>
<evidence type="ECO:0000256" key="1">
    <source>
        <dbReference type="SAM" id="Phobius"/>
    </source>
</evidence>
<dbReference type="AlphaFoldDB" id="A0A1G8RW49"/>
<feature type="transmembrane region" description="Helical" evidence="1">
    <location>
        <begin position="60"/>
        <end position="78"/>
    </location>
</feature>
<dbReference type="STRING" id="555512.SAMN04487993_10225"/>
<feature type="transmembrane region" description="Helical" evidence="1">
    <location>
        <begin position="90"/>
        <end position="115"/>
    </location>
</feature>
<feature type="transmembrane region" description="Helical" evidence="1">
    <location>
        <begin position="6"/>
        <end position="25"/>
    </location>
</feature>
<organism evidence="2 3">
    <name type="scientific">Salipiger marinus</name>
    <dbReference type="NCBI Taxonomy" id="555512"/>
    <lineage>
        <taxon>Bacteria</taxon>
        <taxon>Pseudomonadati</taxon>
        <taxon>Pseudomonadota</taxon>
        <taxon>Alphaproteobacteria</taxon>
        <taxon>Rhodobacterales</taxon>
        <taxon>Roseobacteraceae</taxon>
        <taxon>Salipiger</taxon>
    </lineage>
</organism>
<keyword evidence="3" id="KW-1185">Reference proteome</keyword>
<evidence type="ECO:0000313" key="3">
    <source>
        <dbReference type="Proteomes" id="UP000199093"/>
    </source>
</evidence>